<comment type="caution">
    <text evidence="1">The sequence shown here is derived from an EMBL/GenBank/DDBJ whole genome shotgun (WGS) entry which is preliminary data.</text>
</comment>
<keyword evidence="2" id="KW-1185">Reference proteome</keyword>
<gene>
    <name evidence="1" type="ORF">V6R90_10790</name>
</gene>
<dbReference type="EMBL" id="JBEGDP010000010">
    <property type="protein sequence ID" value="MEQ7847767.1"/>
    <property type="molecule type" value="Genomic_DNA"/>
</dbReference>
<dbReference type="RefSeq" id="WP_349804683.1">
    <property type="nucleotide sequence ID" value="NZ_JBEGDP010000010.1"/>
</dbReference>
<reference evidence="1 2" key="1">
    <citation type="submission" date="2024-02" db="EMBL/GenBank/DDBJ databases">
        <title>Full genome sequence of Nocardioides kribbensis.</title>
        <authorList>
            <person name="Poletto B.L."/>
            <person name="Silva G."/>
            <person name="Galante D."/>
            <person name="Campos K.R."/>
            <person name="Santos M.B.N."/>
            <person name="Sacchi C.T."/>
        </authorList>
    </citation>
    <scope>NUCLEOTIDE SEQUENCE [LARGE SCALE GENOMIC DNA]</scope>
    <source>
        <strain evidence="1 2">O4R</strain>
    </source>
</reference>
<dbReference type="Proteomes" id="UP001482520">
    <property type="component" value="Unassembled WGS sequence"/>
</dbReference>
<evidence type="ECO:0000313" key="2">
    <source>
        <dbReference type="Proteomes" id="UP001482520"/>
    </source>
</evidence>
<sequence length="151" mass="17468">MHHPWRAFRELSDWTLHWTDELPPLQLGLTHFPTKTVWLAEGMTQAQRRCTIAHETQHILRGPIPGDDWTREERTIDRLVGRLLLPRVGTIGHVLGWAVDFDEAASDLWVDLDTLMCRLRGLAPMERRRLQRMLRERDGLVDPAAAPRGAQ</sequence>
<accession>A0ABV1NZ64</accession>
<protein>
    <recommendedName>
        <fullName evidence="3">ImmA/IrrE family metallo-endopeptidase</fullName>
    </recommendedName>
</protein>
<evidence type="ECO:0008006" key="3">
    <source>
        <dbReference type="Google" id="ProtNLM"/>
    </source>
</evidence>
<organism evidence="1 2">
    <name type="scientific">Nocardioides kribbensis</name>
    <dbReference type="NCBI Taxonomy" id="305517"/>
    <lineage>
        <taxon>Bacteria</taxon>
        <taxon>Bacillati</taxon>
        <taxon>Actinomycetota</taxon>
        <taxon>Actinomycetes</taxon>
        <taxon>Propionibacteriales</taxon>
        <taxon>Nocardioidaceae</taxon>
        <taxon>Nocardioides</taxon>
    </lineage>
</organism>
<evidence type="ECO:0000313" key="1">
    <source>
        <dbReference type="EMBL" id="MEQ7847767.1"/>
    </source>
</evidence>
<proteinExistence type="predicted"/>
<name>A0ABV1NZ64_9ACTN</name>